<feature type="active site" description="Tele-AMP-histidine intermediate" evidence="3">
    <location>
        <position position="114"/>
    </location>
</feature>
<dbReference type="AlphaFoldDB" id="L1LBJ3"/>
<dbReference type="GeneID" id="15804279"/>
<evidence type="ECO:0000256" key="2">
    <source>
        <dbReference type="ARBA" id="ARBA00022801"/>
    </source>
</evidence>
<dbReference type="InterPro" id="IPR051884">
    <property type="entry name" value="Bis(5'-adenosyl)-TPase_reg"/>
</dbReference>
<dbReference type="VEuPathDB" id="PiroplasmaDB:BEWA_012030"/>
<dbReference type="InterPro" id="IPR011146">
    <property type="entry name" value="HIT-like"/>
</dbReference>
<evidence type="ECO:0000313" key="10">
    <source>
        <dbReference type="Proteomes" id="UP000031512"/>
    </source>
</evidence>
<proteinExistence type="predicted"/>
<dbReference type="EMBL" id="ACOU01000004">
    <property type="protein sequence ID" value="EKX72644.1"/>
    <property type="molecule type" value="Genomic_DNA"/>
</dbReference>
<dbReference type="PANTHER" id="PTHR46243">
    <property type="entry name" value="BIS(5'-ADENOSYL)-TRIPHOSPHATASE"/>
    <property type="match status" value="1"/>
</dbReference>
<feature type="binding site" evidence="4">
    <location>
        <position position="101"/>
    </location>
    <ligand>
        <name>substrate</name>
    </ligand>
</feature>
<evidence type="ECO:0000256" key="6">
    <source>
        <dbReference type="PROSITE-ProRule" id="PRU00464"/>
    </source>
</evidence>
<organism evidence="9 10">
    <name type="scientific">Theileria equi strain WA</name>
    <dbReference type="NCBI Taxonomy" id="1537102"/>
    <lineage>
        <taxon>Eukaryota</taxon>
        <taxon>Sar</taxon>
        <taxon>Alveolata</taxon>
        <taxon>Apicomplexa</taxon>
        <taxon>Aconoidasida</taxon>
        <taxon>Piroplasmida</taxon>
        <taxon>Theileriidae</taxon>
        <taxon>Theileria</taxon>
    </lineage>
</organism>
<sequence length="173" mass="19548">MPVRQYLGFELLKAPQNVESMLFGPKVIHKSQIFAKSRLSFAFTNIKPFAPGHSLVSPIRVVPRYKDLTPEEIYDWGCMVQVVAESLEKMYNCTSSSIIIQDGKEAGQTIPHLHAHIIPRKANDLEDPDSIYESVDNEEGTLRTMEEMEKTAAETEKFVKMVLESKCVGCLNE</sequence>
<dbReference type="PROSITE" id="PS51084">
    <property type="entry name" value="HIT_2"/>
    <property type="match status" value="1"/>
</dbReference>
<feature type="site" description="Important for induction of apoptosis" evidence="5">
    <location>
        <position position="132"/>
    </location>
</feature>
<dbReference type="GO" id="GO:0047710">
    <property type="term" value="F:bis(5'-adenosyl)-triphosphatase activity"/>
    <property type="evidence" value="ECO:0007669"/>
    <property type="project" value="UniProtKB-UniRule"/>
</dbReference>
<dbReference type="OrthoDB" id="680339at2759"/>
<comment type="catalytic activity">
    <reaction evidence="7">
        <text>P(1),P(3)-bis(5'-adenosyl) triphosphate + H2O = AMP + ADP + 2 H(+)</text>
        <dbReference type="Rhea" id="RHEA:13893"/>
        <dbReference type="ChEBI" id="CHEBI:15377"/>
        <dbReference type="ChEBI" id="CHEBI:15378"/>
        <dbReference type="ChEBI" id="CHEBI:58529"/>
        <dbReference type="ChEBI" id="CHEBI:456215"/>
        <dbReference type="ChEBI" id="CHEBI:456216"/>
        <dbReference type="EC" id="3.6.1.29"/>
    </reaction>
</comment>
<dbReference type="Gene3D" id="3.30.428.10">
    <property type="entry name" value="HIT-like"/>
    <property type="match status" value="1"/>
</dbReference>
<dbReference type="eggNOG" id="KOG3379">
    <property type="taxonomic scope" value="Eukaryota"/>
</dbReference>
<evidence type="ECO:0000256" key="4">
    <source>
        <dbReference type="PIRSR" id="PIRSR639383-2"/>
    </source>
</evidence>
<keyword evidence="2 7" id="KW-0378">Hydrolase</keyword>
<reference evidence="9 10" key="1">
    <citation type="journal article" date="2012" name="BMC Genomics">
        <title>Comparative genomic analysis and phylogenetic position of Theileria equi.</title>
        <authorList>
            <person name="Kappmeyer L.S."/>
            <person name="Thiagarajan M."/>
            <person name="Herndon D.R."/>
            <person name="Ramsay J.D."/>
            <person name="Caler E."/>
            <person name="Djikeng A."/>
            <person name="Gillespie J.J."/>
            <person name="Lau A.O."/>
            <person name="Roalson E.H."/>
            <person name="Silva J.C."/>
            <person name="Silva M.G."/>
            <person name="Suarez C.E."/>
            <person name="Ueti M.W."/>
            <person name="Nene V.M."/>
            <person name="Mealey R.H."/>
            <person name="Knowles D.P."/>
            <person name="Brayton K.A."/>
        </authorList>
    </citation>
    <scope>NUCLEOTIDE SEQUENCE [LARGE SCALE GENOMIC DNA]</scope>
    <source>
        <strain evidence="9 10">WA</strain>
    </source>
</reference>
<dbReference type="STRING" id="1537102.L1LBJ3"/>
<dbReference type="PANTHER" id="PTHR46243:SF1">
    <property type="entry name" value="BIS(5'-ADENOSYL)-TRIPHOSPHATASE"/>
    <property type="match status" value="1"/>
</dbReference>
<dbReference type="CDD" id="cd01275">
    <property type="entry name" value="FHIT"/>
    <property type="match status" value="1"/>
</dbReference>
<feature type="domain" description="HIT" evidence="8">
    <location>
        <begin position="20"/>
        <end position="127"/>
    </location>
</feature>
<dbReference type="SUPFAM" id="SSF54197">
    <property type="entry name" value="HIT-like"/>
    <property type="match status" value="1"/>
</dbReference>
<feature type="binding site" evidence="4">
    <location>
        <position position="45"/>
    </location>
    <ligand>
        <name>substrate</name>
    </ligand>
</feature>
<comment type="caution">
    <text evidence="9">The sequence shown here is derived from an EMBL/GenBank/DDBJ whole genome shotgun (WGS) entry which is preliminary data.</text>
</comment>
<accession>L1LBJ3</accession>
<keyword evidence="10" id="KW-1185">Reference proteome</keyword>
<dbReference type="EC" id="3.6.1.29" evidence="7"/>
<evidence type="ECO:0000256" key="7">
    <source>
        <dbReference type="RuleBase" id="RU366076"/>
    </source>
</evidence>
<evidence type="ECO:0000256" key="1">
    <source>
        <dbReference type="ARBA" id="ARBA00022741"/>
    </source>
</evidence>
<evidence type="ECO:0000256" key="5">
    <source>
        <dbReference type="PIRSR" id="PIRSR639383-3"/>
    </source>
</evidence>
<evidence type="ECO:0000313" key="9">
    <source>
        <dbReference type="EMBL" id="EKX72644.1"/>
    </source>
</evidence>
<evidence type="ECO:0000259" key="8">
    <source>
        <dbReference type="PROSITE" id="PS51084"/>
    </source>
</evidence>
<dbReference type="Proteomes" id="UP000031512">
    <property type="component" value="Unassembled WGS sequence"/>
</dbReference>
<feature type="binding site" evidence="4">
    <location>
        <position position="116"/>
    </location>
    <ligand>
        <name>substrate</name>
    </ligand>
</feature>
<comment type="cofactor">
    <cofactor evidence="7">
        <name>Mn(2+)</name>
        <dbReference type="ChEBI" id="CHEBI:29035"/>
    </cofactor>
</comment>
<feature type="short sequence motif" description="Histidine triad motif" evidence="6">
    <location>
        <begin position="112"/>
        <end position="116"/>
    </location>
</feature>
<dbReference type="InterPro" id="IPR039383">
    <property type="entry name" value="FHIT"/>
</dbReference>
<dbReference type="InterPro" id="IPR036265">
    <property type="entry name" value="HIT-like_sf"/>
</dbReference>
<name>L1LBJ3_THEEQ</name>
<dbReference type="KEGG" id="beq:BEWA_012030"/>
<dbReference type="FunFam" id="3.30.428.10:FF:000011">
    <property type="entry name" value="Fragile histidine triad"/>
    <property type="match status" value="1"/>
</dbReference>
<gene>
    <name evidence="9" type="ORF">BEWA_012030</name>
</gene>
<protein>
    <recommendedName>
        <fullName evidence="7">Bis(5'-adenosyl)-triphosphatase</fullName>
        <ecNumber evidence="7">3.6.1.29</ecNumber>
    </recommendedName>
</protein>
<dbReference type="Pfam" id="PF01230">
    <property type="entry name" value="HIT"/>
    <property type="match status" value="1"/>
</dbReference>
<dbReference type="RefSeq" id="XP_004832096.1">
    <property type="nucleotide sequence ID" value="XM_004832039.1"/>
</dbReference>
<keyword evidence="1 7" id="KW-0547">Nucleotide-binding</keyword>
<dbReference type="GO" id="GO:0000166">
    <property type="term" value="F:nucleotide binding"/>
    <property type="evidence" value="ECO:0007669"/>
    <property type="project" value="UniProtKB-KW"/>
</dbReference>
<evidence type="ECO:0000256" key="3">
    <source>
        <dbReference type="PIRSR" id="PIRSR639383-1"/>
    </source>
</evidence>